<organism evidence="2 3">
    <name type="scientific">Flagellimonas aquimarina</name>
    <dbReference type="NCBI Taxonomy" id="2201895"/>
    <lineage>
        <taxon>Bacteria</taxon>
        <taxon>Pseudomonadati</taxon>
        <taxon>Bacteroidota</taxon>
        <taxon>Flavobacteriia</taxon>
        <taxon>Flavobacteriales</taxon>
        <taxon>Flavobacteriaceae</taxon>
        <taxon>Flagellimonas</taxon>
    </lineage>
</organism>
<dbReference type="Gene3D" id="2.160.20.120">
    <property type="match status" value="1"/>
</dbReference>
<dbReference type="AlphaFoldDB" id="A0A316LEM5"/>
<gene>
    <name evidence="2" type="ORF">DKG77_09770</name>
</gene>
<protein>
    <recommendedName>
        <fullName evidence="1">Putative auto-transporter adhesin head GIN domain-containing protein</fullName>
    </recommendedName>
</protein>
<dbReference type="EMBL" id="QGEG01000002">
    <property type="protein sequence ID" value="PWL38540.1"/>
    <property type="molecule type" value="Genomic_DNA"/>
</dbReference>
<evidence type="ECO:0000313" key="2">
    <source>
        <dbReference type="EMBL" id="PWL38540.1"/>
    </source>
</evidence>
<comment type="caution">
    <text evidence="2">The sequence shown here is derived from an EMBL/GenBank/DDBJ whole genome shotgun (WGS) entry which is preliminary data.</text>
</comment>
<feature type="domain" description="Putative auto-transporter adhesin head GIN" evidence="1">
    <location>
        <begin position="52"/>
        <end position="180"/>
    </location>
</feature>
<dbReference type="OrthoDB" id="1160603at2"/>
<sequence>MKKSNLILLSALGALLFFSLAFQLSVHSYVRKADANKVPTKIIVENREVSSFNGISVNSRIKVLFKQTDVPSLTVEAPDHLIDSISTSVLNEKLVIEIIKKMNRKDSITIRVNNPELVLLKLGSEAHFKTVGKISGEELNLMFTDESSADMELSYDFLKHENTSTGIVNIKGKINHVEFSNKNEEE</sequence>
<dbReference type="RefSeq" id="WP_109662560.1">
    <property type="nucleotide sequence ID" value="NZ_QGEG01000002.1"/>
</dbReference>
<dbReference type="InterPro" id="IPR021255">
    <property type="entry name" value="DUF2807"/>
</dbReference>
<evidence type="ECO:0000259" key="1">
    <source>
        <dbReference type="Pfam" id="PF10988"/>
    </source>
</evidence>
<dbReference type="Proteomes" id="UP000245762">
    <property type="component" value="Unassembled WGS sequence"/>
</dbReference>
<keyword evidence="3" id="KW-1185">Reference proteome</keyword>
<accession>A0A316LEM5</accession>
<name>A0A316LEM5_9FLAO</name>
<proteinExistence type="predicted"/>
<dbReference type="Pfam" id="PF10988">
    <property type="entry name" value="DUF2807"/>
    <property type="match status" value="1"/>
</dbReference>
<evidence type="ECO:0000313" key="3">
    <source>
        <dbReference type="Proteomes" id="UP000245762"/>
    </source>
</evidence>
<reference evidence="2 3" key="1">
    <citation type="submission" date="2018-05" db="EMBL/GenBank/DDBJ databases">
        <title>Complete genome sequence of Flagellimonas aquimarina ECD12 isolated from seaweed Ecklonia cava.</title>
        <authorList>
            <person name="Choi S."/>
            <person name="Seong C."/>
        </authorList>
    </citation>
    <scope>NUCLEOTIDE SEQUENCE [LARGE SCALE GENOMIC DNA]</scope>
    <source>
        <strain evidence="2 3">ECD12</strain>
    </source>
</reference>